<evidence type="ECO:0000256" key="1">
    <source>
        <dbReference type="ARBA" id="ARBA00004651"/>
    </source>
</evidence>
<keyword evidence="2" id="KW-1003">Cell membrane</keyword>
<feature type="transmembrane region" description="Helical" evidence="8">
    <location>
        <begin position="291"/>
        <end position="311"/>
    </location>
</feature>
<keyword evidence="6 8" id="KW-1133">Transmembrane helix</keyword>
<dbReference type="PANTHER" id="PTHR33908:SF11">
    <property type="entry name" value="MEMBRANE PROTEIN"/>
    <property type="match status" value="1"/>
</dbReference>
<dbReference type="RefSeq" id="WP_218632835.1">
    <property type="nucleotide sequence ID" value="NZ_JAHVAH010000001.1"/>
</dbReference>
<dbReference type="PANTHER" id="PTHR33908">
    <property type="entry name" value="MANNOSYLTRANSFERASE YKCB-RELATED"/>
    <property type="match status" value="1"/>
</dbReference>
<gene>
    <name evidence="9" type="ORF">KTQ36_06175</name>
</gene>
<feature type="transmembrane region" description="Helical" evidence="8">
    <location>
        <begin position="84"/>
        <end position="103"/>
    </location>
</feature>
<keyword evidence="5 8" id="KW-0812">Transmembrane</keyword>
<evidence type="ECO:0000313" key="10">
    <source>
        <dbReference type="Proteomes" id="UP000698028"/>
    </source>
</evidence>
<evidence type="ECO:0000256" key="4">
    <source>
        <dbReference type="ARBA" id="ARBA00022679"/>
    </source>
</evidence>
<keyword evidence="10" id="KW-1185">Reference proteome</keyword>
<dbReference type="EC" id="2.4.-.-" evidence="9"/>
<feature type="transmembrane region" description="Helical" evidence="8">
    <location>
        <begin position="132"/>
        <end position="151"/>
    </location>
</feature>
<dbReference type="EMBL" id="JAHVAH010000001">
    <property type="protein sequence ID" value="MBW0144882.1"/>
    <property type="molecule type" value="Genomic_DNA"/>
</dbReference>
<protein>
    <submittedName>
        <fullName evidence="9">Glycosyltransferase family 39 protein</fullName>
        <ecNumber evidence="9">2.4.-.-</ecNumber>
    </submittedName>
</protein>
<evidence type="ECO:0000256" key="8">
    <source>
        <dbReference type="SAM" id="Phobius"/>
    </source>
</evidence>
<sequence length="507" mass="56001">MDDHVRTNKTPWALLALIGIVIVGAALRWMNIGREALWVDEALTFIVARHEISRLFLEPIDPSGPIYYVAHKLLVGEVASAVEARMVSFVAGVALIPVVYALACQVMAVRSGLVAAAMVAISPVLIDYSQEARAYSLLLLFFALIGLSLVAADRCADPHRRRWWLAGLAAVSTLALFTHLIAFPFVGLAMLWLRLGADREGAKLTPEEAWAVWIAVGVLGLVEVRRLFLYASDANEFGWLREPAVYEALTLLGGQWLPAAASVPWLAAFVVPAVAILMVLCWRQQIARDRVFLLLLAGWLAQPLVLWLVSITLQPVLMSRTLMPTWPAFALLLAFASERLLRRHAHIVRLAAVVLTATGLAISGTTRPKTDWNGIAQLLRSLNGEVLVCPFWRAPALLQAMEPEHRRIWVLYNSGAPALLDARSDGDWTAEFLFNANGRKDRDAQDRLKHLVLVRADCPEQEQVHLDQMIAGRVPARTVRINAPPSRDPLSPGVVDVVIEEYLPVED</sequence>
<evidence type="ECO:0000256" key="3">
    <source>
        <dbReference type="ARBA" id="ARBA00022676"/>
    </source>
</evidence>
<name>A0ABS6V5P9_9SPHN</name>
<evidence type="ECO:0000256" key="2">
    <source>
        <dbReference type="ARBA" id="ARBA00022475"/>
    </source>
</evidence>
<dbReference type="InterPro" id="IPR050297">
    <property type="entry name" value="LipidA_mod_glycosyltrf_83"/>
</dbReference>
<evidence type="ECO:0000256" key="7">
    <source>
        <dbReference type="ARBA" id="ARBA00023136"/>
    </source>
</evidence>
<evidence type="ECO:0000256" key="6">
    <source>
        <dbReference type="ARBA" id="ARBA00022989"/>
    </source>
</evidence>
<evidence type="ECO:0000313" key="9">
    <source>
        <dbReference type="EMBL" id="MBW0144882.1"/>
    </source>
</evidence>
<feature type="transmembrane region" description="Helical" evidence="8">
    <location>
        <begin position="163"/>
        <end position="190"/>
    </location>
</feature>
<dbReference type="GO" id="GO:0016757">
    <property type="term" value="F:glycosyltransferase activity"/>
    <property type="evidence" value="ECO:0007669"/>
    <property type="project" value="UniProtKB-KW"/>
</dbReference>
<dbReference type="Proteomes" id="UP000698028">
    <property type="component" value="Unassembled WGS sequence"/>
</dbReference>
<keyword evidence="7 8" id="KW-0472">Membrane</keyword>
<reference evidence="9 10" key="1">
    <citation type="submission" date="2021-07" db="EMBL/GenBank/DDBJ databases">
        <title>The draft genome sequence of Sphingomicrobium sp. B8.</title>
        <authorList>
            <person name="Mu L."/>
        </authorList>
    </citation>
    <scope>NUCLEOTIDE SEQUENCE [LARGE SCALE GENOMIC DNA]</scope>
    <source>
        <strain evidence="9 10">B8</strain>
    </source>
</reference>
<accession>A0ABS6V5P9</accession>
<comment type="subcellular location">
    <subcellularLocation>
        <location evidence="1">Cell membrane</location>
        <topology evidence="1">Multi-pass membrane protein</topology>
    </subcellularLocation>
</comment>
<comment type="caution">
    <text evidence="9">The sequence shown here is derived from an EMBL/GenBank/DDBJ whole genome shotgun (WGS) entry which is preliminary data.</text>
</comment>
<evidence type="ECO:0000256" key="5">
    <source>
        <dbReference type="ARBA" id="ARBA00022692"/>
    </source>
</evidence>
<proteinExistence type="predicted"/>
<keyword evidence="3 9" id="KW-0328">Glycosyltransferase</keyword>
<organism evidence="9 10">
    <name type="scientific">Sphingomicrobium clamense</name>
    <dbReference type="NCBI Taxonomy" id="2851013"/>
    <lineage>
        <taxon>Bacteria</taxon>
        <taxon>Pseudomonadati</taxon>
        <taxon>Pseudomonadota</taxon>
        <taxon>Alphaproteobacteria</taxon>
        <taxon>Sphingomonadales</taxon>
        <taxon>Sphingomonadaceae</taxon>
        <taxon>Sphingomicrobium</taxon>
    </lineage>
</organism>
<feature type="transmembrane region" description="Helical" evidence="8">
    <location>
        <begin position="12"/>
        <end position="30"/>
    </location>
</feature>
<keyword evidence="4 9" id="KW-0808">Transferase</keyword>
<feature type="transmembrane region" description="Helical" evidence="8">
    <location>
        <begin position="263"/>
        <end position="282"/>
    </location>
</feature>